<accession>A0A811UZU9</accession>
<reference evidence="1" key="1">
    <citation type="submission" date="2020-11" db="EMBL/GenBank/DDBJ databases">
        <authorList>
            <person name="Whitehead M."/>
        </authorList>
    </citation>
    <scope>NUCLEOTIDE SEQUENCE</scope>
    <source>
        <strain evidence="1">EGII</strain>
    </source>
</reference>
<dbReference type="EMBL" id="CAJHJT010000034">
    <property type="protein sequence ID" value="CAD7003157.1"/>
    <property type="molecule type" value="Genomic_DNA"/>
</dbReference>
<protein>
    <submittedName>
        <fullName evidence="1">(Mediterranean fruit fly) hypothetical protein</fullName>
    </submittedName>
</protein>
<organism evidence="1 2">
    <name type="scientific">Ceratitis capitata</name>
    <name type="common">Mediterranean fruit fly</name>
    <name type="synonym">Tephritis capitata</name>
    <dbReference type="NCBI Taxonomy" id="7213"/>
    <lineage>
        <taxon>Eukaryota</taxon>
        <taxon>Metazoa</taxon>
        <taxon>Ecdysozoa</taxon>
        <taxon>Arthropoda</taxon>
        <taxon>Hexapoda</taxon>
        <taxon>Insecta</taxon>
        <taxon>Pterygota</taxon>
        <taxon>Neoptera</taxon>
        <taxon>Endopterygota</taxon>
        <taxon>Diptera</taxon>
        <taxon>Brachycera</taxon>
        <taxon>Muscomorpha</taxon>
        <taxon>Tephritoidea</taxon>
        <taxon>Tephritidae</taxon>
        <taxon>Ceratitis</taxon>
        <taxon>Ceratitis</taxon>
    </lineage>
</organism>
<dbReference type="Proteomes" id="UP000606786">
    <property type="component" value="Unassembled WGS sequence"/>
</dbReference>
<evidence type="ECO:0000313" key="1">
    <source>
        <dbReference type="EMBL" id="CAD7003157.1"/>
    </source>
</evidence>
<proteinExistence type="predicted"/>
<dbReference type="AlphaFoldDB" id="A0A811UZU9"/>
<comment type="caution">
    <text evidence="1">The sequence shown here is derived from an EMBL/GenBank/DDBJ whole genome shotgun (WGS) entry which is preliminary data.</text>
</comment>
<keyword evidence="2" id="KW-1185">Reference proteome</keyword>
<evidence type="ECO:0000313" key="2">
    <source>
        <dbReference type="Proteomes" id="UP000606786"/>
    </source>
</evidence>
<sequence>MATNGVAPGNTANYGRTAAAFAHRLSSAQPKERSTLRWHAEAEVEVEVEVEAGGGEALARQVA</sequence>
<gene>
    <name evidence="1" type="ORF">CCAP1982_LOCUS11618</name>
</gene>
<name>A0A811UZU9_CERCA</name>